<dbReference type="GO" id="GO:0016491">
    <property type="term" value="F:oxidoreductase activity"/>
    <property type="evidence" value="ECO:0007669"/>
    <property type="project" value="InterPro"/>
</dbReference>
<dbReference type="InterPro" id="IPR020471">
    <property type="entry name" value="AKR"/>
</dbReference>
<protein>
    <submittedName>
        <fullName evidence="3">Aldo_ket_red domain-containing protein</fullName>
    </submittedName>
</protein>
<evidence type="ECO:0000313" key="2">
    <source>
        <dbReference type="Proteomes" id="UP000046393"/>
    </source>
</evidence>
<keyword evidence="2" id="KW-1185">Reference proteome</keyword>
<feature type="domain" description="NADP-dependent oxidoreductase" evidence="1">
    <location>
        <begin position="5"/>
        <end position="156"/>
    </location>
</feature>
<dbReference type="Gene3D" id="3.20.20.100">
    <property type="entry name" value="NADP-dependent oxidoreductase domain"/>
    <property type="match status" value="1"/>
</dbReference>
<dbReference type="AlphaFoldDB" id="A0A0N5B130"/>
<evidence type="ECO:0000313" key="3">
    <source>
        <dbReference type="WBParaSite" id="SMUV_0001098201-mRNA-1"/>
    </source>
</evidence>
<reference evidence="3" key="1">
    <citation type="submission" date="2017-02" db="UniProtKB">
        <authorList>
            <consortium name="WormBaseParasite"/>
        </authorList>
    </citation>
    <scope>IDENTIFICATION</scope>
</reference>
<dbReference type="Pfam" id="PF00248">
    <property type="entry name" value="Aldo_ket_red"/>
    <property type="match status" value="1"/>
</dbReference>
<dbReference type="InterPro" id="IPR018170">
    <property type="entry name" value="Aldo/ket_reductase_CS"/>
</dbReference>
<proteinExistence type="predicted"/>
<dbReference type="PANTHER" id="PTHR11732">
    <property type="entry name" value="ALDO/KETO REDUCTASE"/>
    <property type="match status" value="1"/>
</dbReference>
<dbReference type="Proteomes" id="UP000046393">
    <property type="component" value="Unplaced"/>
</dbReference>
<dbReference type="PROSITE" id="PS00062">
    <property type="entry name" value="ALDOKETO_REDUCTASE_2"/>
    <property type="match status" value="1"/>
</dbReference>
<dbReference type="PRINTS" id="PR00069">
    <property type="entry name" value="ALDKETRDTASE"/>
</dbReference>
<accession>A0A0N5B130</accession>
<dbReference type="InterPro" id="IPR036812">
    <property type="entry name" value="NAD(P)_OxRdtase_dom_sf"/>
</dbReference>
<dbReference type="WBParaSite" id="SMUV_0001098201-mRNA-1">
    <property type="protein sequence ID" value="SMUV_0001098201-mRNA-1"/>
    <property type="gene ID" value="SMUV_0001098201"/>
</dbReference>
<sequence>MRTRLEKVYKDGLAKSIGVSNFNVSQMERILKIATVPIHNLQVECYLYLPQNELVDFCKKHNISFTAYCPIGSPGRFNFTGKDLEFKHTPNPLEDALVKKLAEKYHKTPAQILIRHLLQRGLSPIPKSVNEKRIKENWDIFDFELDANDFKQLNSIKNEYRIAYLDFFKGHPEDPLKDIRN</sequence>
<organism evidence="2 3">
    <name type="scientific">Syphacia muris</name>
    <dbReference type="NCBI Taxonomy" id="451379"/>
    <lineage>
        <taxon>Eukaryota</taxon>
        <taxon>Metazoa</taxon>
        <taxon>Ecdysozoa</taxon>
        <taxon>Nematoda</taxon>
        <taxon>Chromadorea</taxon>
        <taxon>Rhabditida</taxon>
        <taxon>Spirurina</taxon>
        <taxon>Oxyuridomorpha</taxon>
        <taxon>Oxyuroidea</taxon>
        <taxon>Oxyuridae</taxon>
        <taxon>Syphacia</taxon>
    </lineage>
</organism>
<dbReference type="SUPFAM" id="SSF51430">
    <property type="entry name" value="NAD(P)-linked oxidoreductase"/>
    <property type="match status" value="1"/>
</dbReference>
<dbReference type="PROSITE" id="PS00063">
    <property type="entry name" value="ALDOKETO_REDUCTASE_3"/>
    <property type="match status" value="1"/>
</dbReference>
<dbReference type="STRING" id="451379.A0A0N5B130"/>
<name>A0A0N5B130_9BILA</name>
<evidence type="ECO:0000259" key="1">
    <source>
        <dbReference type="Pfam" id="PF00248"/>
    </source>
</evidence>
<dbReference type="InterPro" id="IPR023210">
    <property type="entry name" value="NADP_OxRdtase_dom"/>
</dbReference>